<dbReference type="Pfam" id="PF08030">
    <property type="entry name" value="NAD_binding_6"/>
    <property type="match status" value="1"/>
</dbReference>
<feature type="transmembrane region" description="Helical" evidence="9">
    <location>
        <begin position="144"/>
        <end position="163"/>
    </location>
</feature>
<dbReference type="AlphaFoldDB" id="A0A6A7AFJ2"/>
<dbReference type="PANTHER" id="PTHR32361:SF9">
    <property type="entry name" value="FERRIC REDUCTASE TRANSMEMBRANE COMPONENT 3-RELATED"/>
    <property type="match status" value="1"/>
</dbReference>
<dbReference type="PANTHER" id="PTHR32361">
    <property type="entry name" value="FERRIC/CUPRIC REDUCTASE TRANSMEMBRANE COMPONENT"/>
    <property type="match status" value="1"/>
</dbReference>
<evidence type="ECO:0000256" key="7">
    <source>
        <dbReference type="ARBA" id="ARBA00023136"/>
    </source>
</evidence>
<dbReference type="InterPro" id="IPR051410">
    <property type="entry name" value="Ferric/Cupric_Reductase"/>
</dbReference>
<evidence type="ECO:0008006" key="14">
    <source>
        <dbReference type="Google" id="ProtNLM"/>
    </source>
</evidence>
<dbReference type="GO" id="GO:0006826">
    <property type="term" value="P:iron ion transport"/>
    <property type="evidence" value="ECO:0007669"/>
    <property type="project" value="TreeGrafter"/>
</dbReference>
<feature type="region of interest" description="Disordered" evidence="8">
    <location>
        <begin position="223"/>
        <end position="242"/>
    </location>
</feature>
<dbReference type="GO" id="GO:0015677">
    <property type="term" value="P:copper ion import"/>
    <property type="evidence" value="ECO:0007669"/>
    <property type="project" value="TreeGrafter"/>
</dbReference>
<evidence type="ECO:0000313" key="13">
    <source>
        <dbReference type="Proteomes" id="UP000799424"/>
    </source>
</evidence>
<dbReference type="InterPro" id="IPR039261">
    <property type="entry name" value="FNR_nucleotide-bd"/>
</dbReference>
<protein>
    <recommendedName>
        <fullName evidence="14">FAD-binding FR-type domain-containing protein</fullName>
    </recommendedName>
</protein>
<keyword evidence="6" id="KW-0406">Ion transport</keyword>
<dbReference type="GO" id="GO:0006879">
    <property type="term" value="P:intracellular iron ion homeostasis"/>
    <property type="evidence" value="ECO:0007669"/>
    <property type="project" value="TreeGrafter"/>
</dbReference>
<evidence type="ECO:0000256" key="9">
    <source>
        <dbReference type="SAM" id="Phobius"/>
    </source>
</evidence>
<evidence type="ECO:0000313" key="12">
    <source>
        <dbReference type="EMBL" id="KAF2831893.1"/>
    </source>
</evidence>
<dbReference type="CDD" id="cd06186">
    <property type="entry name" value="NOX_Duox_like_FAD_NADP"/>
    <property type="match status" value="1"/>
</dbReference>
<evidence type="ECO:0000256" key="8">
    <source>
        <dbReference type="SAM" id="MobiDB-lite"/>
    </source>
</evidence>
<gene>
    <name evidence="12" type="ORF">CC86DRAFT_339928</name>
</gene>
<dbReference type="OrthoDB" id="3944240at2759"/>
<feature type="transmembrane region" description="Helical" evidence="9">
    <location>
        <begin position="80"/>
        <end position="98"/>
    </location>
</feature>
<dbReference type="Gene3D" id="3.40.50.80">
    <property type="entry name" value="Nucleotide-binding domain of ferredoxin-NADP reductase (FNR) module"/>
    <property type="match status" value="1"/>
</dbReference>
<keyword evidence="5" id="KW-0560">Oxidoreductase</keyword>
<evidence type="ECO:0000256" key="3">
    <source>
        <dbReference type="ARBA" id="ARBA00022692"/>
    </source>
</evidence>
<evidence type="ECO:0000256" key="2">
    <source>
        <dbReference type="ARBA" id="ARBA00022448"/>
    </source>
</evidence>
<accession>A0A6A7AFJ2</accession>
<keyword evidence="2" id="KW-0813">Transport</keyword>
<dbReference type="GO" id="GO:0005886">
    <property type="term" value="C:plasma membrane"/>
    <property type="evidence" value="ECO:0007669"/>
    <property type="project" value="TreeGrafter"/>
</dbReference>
<sequence>MAITALPLGSVALLLAYFIAAAALLLWVFAPIFSEHFLDDLAFRAAWLTLTQIPLVFLLSTKRGPLNLFAGLSHERMNWLHHWIGRMILMSATTHVVIMKSSVSSEEILHSKDRSMTVVRYGTATYAFLTWIGISSIIPLRRWSYRAFYINHYASTSAFLIIAFQHVPTFARAPIYLSAGILALDKLITAYAFISNNVSIAPPLYIPALGRWEMHPFTPANCSSAPAPPLPPRKNSDAESGLSLKQANPTSEMLLLVKTKSGFTKRLAAYHKSWLARPCPNATKSPDDDLTAYIDGPYGAAPAWHDYENLVLVASSTGVSFVLAILDYLEQLCLTNSSSDLPTKTVKIVWMTRHIDTRLDEVVMDSMTRGAATLSDFGINVTAEVYTTCANSHTHPQPALHEYDAFAHLRQPTRTPLSSRPPLSIRHPDEIYDEWDREAEMEARRWAEPWNDEYAAYEEESDDTCTLIDEQENRESDERDDWMEDLEDEDDGFLGESVDVDGDARGSCRTSVEVASDSAACQCALIQYQRRKLESRAMRLEHVTQHYGRRPDIPRAIRDGGCEGRAMVAVCSNGGIVGEVRETVAGMNMKFVRGERGDRVELYVEKRS</sequence>
<proteinExistence type="predicted"/>
<feature type="transmembrane region" description="Helical" evidence="9">
    <location>
        <begin position="118"/>
        <end position="138"/>
    </location>
</feature>
<evidence type="ECO:0000256" key="1">
    <source>
        <dbReference type="ARBA" id="ARBA00004141"/>
    </source>
</evidence>
<dbReference type="InterPro" id="IPR013121">
    <property type="entry name" value="Fe_red_NAD-bd_6"/>
</dbReference>
<keyword evidence="4 9" id="KW-1133">Transmembrane helix</keyword>
<evidence type="ECO:0000256" key="5">
    <source>
        <dbReference type="ARBA" id="ARBA00023002"/>
    </source>
</evidence>
<dbReference type="InterPro" id="IPR013130">
    <property type="entry name" value="Fe3_Rdtase_TM_dom"/>
</dbReference>
<keyword evidence="13" id="KW-1185">Reference proteome</keyword>
<dbReference type="EMBL" id="MU006217">
    <property type="protein sequence ID" value="KAF2831893.1"/>
    <property type="molecule type" value="Genomic_DNA"/>
</dbReference>
<feature type="domain" description="Ferric reductase NAD binding" evidence="11">
    <location>
        <begin position="307"/>
        <end position="584"/>
    </location>
</feature>
<comment type="subcellular location">
    <subcellularLocation>
        <location evidence="1">Membrane</location>
        <topology evidence="1">Multi-pass membrane protein</topology>
    </subcellularLocation>
</comment>
<reference evidence="12" key="1">
    <citation type="journal article" date="2020" name="Stud. Mycol.">
        <title>101 Dothideomycetes genomes: a test case for predicting lifestyles and emergence of pathogens.</title>
        <authorList>
            <person name="Haridas S."/>
            <person name="Albert R."/>
            <person name="Binder M."/>
            <person name="Bloem J."/>
            <person name="Labutti K."/>
            <person name="Salamov A."/>
            <person name="Andreopoulos B."/>
            <person name="Baker S."/>
            <person name="Barry K."/>
            <person name="Bills G."/>
            <person name="Bluhm B."/>
            <person name="Cannon C."/>
            <person name="Castanera R."/>
            <person name="Culley D."/>
            <person name="Daum C."/>
            <person name="Ezra D."/>
            <person name="Gonzalez J."/>
            <person name="Henrissat B."/>
            <person name="Kuo A."/>
            <person name="Liang C."/>
            <person name="Lipzen A."/>
            <person name="Lutzoni F."/>
            <person name="Magnuson J."/>
            <person name="Mondo S."/>
            <person name="Nolan M."/>
            <person name="Ohm R."/>
            <person name="Pangilinan J."/>
            <person name="Park H.-J."/>
            <person name="Ramirez L."/>
            <person name="Alfaro M."/>
            <person name="Sun H."/>
            <person name="Tritt A."/>
            <person name="Yoshinaga Y."/>
            <person name="Zwiers L.-H."/>
            <person name="Turgeon B."/>
            <person name="Goodwin S."/>
            <person name="Spatafora J."/>
            <person name="Crous P."/>
            <person name="Grigoriev I."/>
        </authorList>
    </citation>
    <scope>NUCLEOTIDE SEQUENCE</scope>
    <source>
        <strain evidence="12">CBS 113818</strain>
    </source>
</reference>
<evidence type="ECO:0000256" key="4">
    <source>
        <dbReference type="ARBA" id="ARBA00022989"/>
    </source>
</evidence>
<keyword evidence="3 9" id="KW-0812">Transmembrane</keyword>
<name>A0A6A7AFJ2_9PLEO</name>
<feature type="transmembrane region" description="Helical" evidence="9">
    <location>
        <begin position="41"/>
        <end position="60"/>
    </location>
</feature>
<dbReference type="Pfam" id="PF01794">
    <property type="entry name" value="Ferric_reduct"/>
    <property type="match status" value="1"/>
</dbReference>
<keyword evidence="7 9" id="KW-0472">Membrane</keyword>
<feature type="transmembrane region" description="Helical" evidence="9">
    <location>
        <begin position="6"/>
        <end position="29"/>
    </location>
</feature>
<evidence type="ECO:0000256" key="6">
    <source>
        <dbReference type="ARBA" id="ARBA00023065"/>
    </source>
</evidence>
<feature type="domain" description="Ferric oxidoreductase" evidence="10">
    <location>
        <begin position="46"/>
        <end position="162"/>
    </location>
</feature>
<dbReference type="GO" id="GO:0000293">
    <property type="term" value="F:ferric-chelate reductase activity"/>
    <property type="evidence" value="ECO:0007669"/>
    <property type="project" value="UniProtKB-ARBA"/>
</dbReference>
<dbReference type="Proteomes" id="UP000799424">
    <property type="component" value="Unassembled WGS sequence"/>
</dbReference>
<organism evidence="12 13">
    <name type="scientific">Ophiobolus disseminans</name>
    <dbReference type="NCBI Taxonomy" id="1469910"/>
    <lineage>
        <taxon>Eukaryota</taxon>
        <taxon>Fungi</taxon>
        <taxon>Dikarya</taxon>
        <taxon>Ascomycota</taxon>
        <taxon>Pezizomycotina</taxon>
        <taxon>Dothideomycetes</taxon>
        <taxon>Pleosporomycetidae</taxon>
        <taxon>Pleosporales</taxon>
        <taxon>Pleosporineae</taxon>
        <taxon>Phaeosphaeriaceae</taxon>
        <taxon>Ophiobolus</taxon>
    </lineage>
</organism>
<feature type="region of interest" description="Disordered" evidence="8">
    <location>
        <begin position="458"/>
        <end position="481"/>
    </location>
</feature>
<evidence type="ECO:0000259" key="11">
    <source>
        <dbReference type="Pfam" id="PF08030"/>
    </source>
</evidence>
<evidence type="ECO:0000259" key="10">
    <source>
        <dbReference type="Pfam" id="PF01794"/>
    </source>
</evidence>